<protein>
    <submittedName>
        <fullName evidence="2">Uncharacterized protein</fullName>
    </submittedName>
</protein>
<dbReference type="Proteomes" id="UP001525379">
    <property type="component" value="Unassembled WGS sequence"/>
</dbReference>
<dbReference type="EMBL" id="JALXSQ010000024">
    <property type="protein sequence ID" value="MCT2043072.1"/>
    <property type="molecule type" value="Genomic_DNA"/>
</dbReference>
<keyword evidence="1" id="KW-1133">Transmembrane helix</keyword>
<organism evidence="2 3">
    <name type="scientific">Pseudoclavibacter albus</name>
    <dbReference type="NCBI Taxonomy" id="272241"/>
    <lineage>
        <taxon>Bacteria</taxon>
        <taxon>Bacillati</taxon>
        <taxon>Actinomycetota</taxon>
        <taxon>Actinomycetes</taxon>
        <taxon>Micrococcales</taxon>
        <taxon>Microbacteriaceae</taxon>
        <taxon>Pseudoclavibacter</taxon>
    </lineage>
</organism>
<evidence type="ECO:0000313" key="3">
    <source>
        <dbReference type="Proteomes" id="UP001525379"/>
    </source>
</evidence>
<feature type="transmembrane region" description="Helical" evidence="1">
    <location>
        <begin position="70"/>
        <end position="90"/>
    </location>
</feature>
<keyword evidence="1" id="KW-0812">Transmembrane</keyword>
<feature type="transmembrane region" description="Helical" evidence="1">
    <location>
        <begin position="102"/>
        <end position="122"/>
    </location>
</feature>
<dbReference type="RefSeq" id="WP_260104344.1">
    <property type="nucleotide sequence ID" value="NZ_JALXSQ010000024.1"/>
</dbReference>
<gene>
    <name evidence="2" type="ORF">M3D15_06970</name>
</gene>
<keyword evidence="3" id="KW-1185">Reference proteome</keyword>
<reference evidence="2 3" key="1">
    <citation type="submission" date="2022-04" db="EMBL/GenBank/DDBJ databases">
        <title>Human microbiome associated bacterial genomes.</title>
        <authorList>
            <person name="Sandstrom S."/>
            <person name="Salamzade R."/>
            <person name="Kalan L.R."/>
        </authorList>
    </citation>
    <scope>NUCLEOTIDE SEQUENCE [LARGE SCALE GENOMIC DNA]</scope>
    <source>
        <strain evidence="3">p3-SID1799</strain>
    </source>
</reference>
<evidence type="ECO:0000313" key="2">
    <source>
        <dbReference type="EMBL" id="MCT2043072.1"/>
    </source>
</evidence>
<proteinExistence type="predicted"/>
<evidence type="ECO:0000256" key="1">
    <source>
        <dbReference type="SAM" id="Phobius"/>
    </source>
</evidence>
<name>A0ABT2HXL8_9MICO</name>
<sequence length="254" mass="27820">MTDAWARTVKLISSPPGHYDPEVYAEVALRAGKTTAQFYKEHGHLPPDEPGHLFGLPWPMYRREQLAFHNIRFIAALIAGFGSAAVSNALPVVSSLPLPLSRAMLIGMIVLMCAGPVARKIIPPHDLAERYRTLARYREIQNQATRHKGDNPQPKWWWHLPTFAGVVAFIAFETIFTLLRSPAGASLLNGTPTHPVLAILGACCFVTGIISLVMAYGRVARVSIGYEEPHSMVLPATLSTVTFVAAMILFKLAA</sequence>
<comment type="caution">
    <text evidence="2">The sequence shown here is derived from an EMBL/GenBank/DDBJ whole genome shotgun (WGS) entry which is preliminary data.</text>
</comment>
<feature type="transmembrane region" description="Helical" evidence="1">
    <location>
        <begin position="232"/>
        <end position="253"/>
    </location>
</feature>
<feature type="transmembrane region" description="Helical" evidence="1">
    <location>
        <begin position="156"/>
        <end position="176"/>
    </location>
</feature>
<feature type="transmembrane region" description="Helical" evidence="1">
    <location>
        <begin position="196"/>
        <end position="220"/>
    </location>
</feature>
<keyword evidence="1" id="KW-0472">Membrane</keyword>
<accession>A0ABT2HXL8</accession>